<dbReference type="InterPro" id="IPR011701">
    <property type="entry name" value="MFS"/>
</dbReference>
<reference evidence="3" key="2">
    <citation type="journal article" date="2014" name="ISME J.">
        <title>Microbial stratification in low pH oxic and suboxic macroscopic growths along an acid mine drainage.</title>
        <authorList>
            <person name="Mendez-Garcia C."/>
            <person name="Mesa V."/>
            <person name="Sprenger R.R."/>
            <person name="Richter M."/>
            <person name="Diez M.S."/>
            <person name="Solano J."/>
            <person name="Bargiela R."/>
            <person name="Golyshina O.V."/>
            <person name="Manteca A."/>
            <person name="Ramos J.L."/>
            <person name="Gallego J.R."/>
            <person name="Llorente I."/>
            <person name="Martins Dos Santos V.A."/>
            <person name="Jensen O.N."/>
            <person name="Pelaez A.I."/>
            <person name="Sanchez J."/>
            <person name="Ferrer M."/>
        </authorList>
    </citation>
    <scope>NUCLEOTIDE SEQUENCE</scope>
</reference>
<protein>
    <submittedName>
        <fullName evidence="3">Major facilitator superfamily MFS-1</fullName>
    </submittedName>
</protein>
<keyword evidence="1" id="KW-0472">Membrane</keyword>
<dbReference type="SUPFAM" id="SSF103473">
    <property type="entry name" value="MFS general substrate transporter"/>
    <property type="match status" value="1"/>
</dbReference>
<dbReference type="AlphaFoldDB" id="T1C421"/>
<feature type="non-terminal residue" evidence="3">
    <location>
        <position position="257"/>
    </location>
</feature>
<feature type="transmembrane region" description="Helical" evidence="1">
    <location>
        <begin position="227"/>
        <end position="247"/>
    </location>
</feature>
<reference evidence="3" key="1">
    <citation type="submission" date="2013-08" db="EMBL/GenBank/DDBJ databases">
        <authorList>
            <person name="Mendez C."/>
            <person name="Richter M."/>
            <person name="Ferrer M."/>
            <person name="Sanchez J."/>
        </authorList>
    </citation>
    <scope>NUCLEOTIDE SEQUENCE</scope>
</reference>
<dbReference type="InterPro" id="IPR052952">
    <property type="entry name" value="MFS-Transporter"/>
</dbReference>
<dbReference type="PANTHER" id="PTHR23527">
    <property type="entry name" value="BLL3282 PROTEIN"/>
    <property type="match status" value="1"/>
</dbReference>
<evidence type="ECO:0000259" key="2">
    <source>
        <dbReference type="PROSITE" id="PS50850"/>
    </source>
</evidence>
<evidence type="ECO:0000256" key="1">
    <source>
        <dbReference type="SAM" id="Phobius"/>
    </source>
</evidence>
<evidence type="ECO:0000313" key="3">
    <source>
        <dbReference type="EMBL" id="EQD80236.1"/>
    </source>
</evidence>
<gene>
    <name evidence="3" type="ORF">B1A_01102</name>
</gene>
<dbReference type="GO" id="GO:0022857">
    <property type="term" value="F:transmembrane transporter activity"/>
    <property type="evidence" value="ECO:0007669"/>
    <property type="project" value="InterPro"/>
</dbReference>
<feature type="transmembrane region" description="Helical" evidence="1">
    <location>
        <begin position="65"/>
        <end position="83"/>
    </location>
</feature>
<proteinExistence type="predicted"/>
<keyword evidence="1" id="KW-0812">Transmembrane</keyword>
<comment type="caution">
    <text evidence="3">The sequence shown here is derived from an EMBL/GenBank/DDBJ whole genome shotgun (WGS) entry which is preliminary data.</text>
</comment>
<accession>T1C421</accession>
<feature type="transmembrane region" description="Helical" evidence="1">
    <location>
        <begin position="198"/>
        <end position="221"/>
    </location>
</feature>
<organism evidence="3">
    <name type="scientific">mine drainage metagenome</name>
    <dbReference type="NCBI Taxonomy" id="410659"/>
    <lineage>
        <taxon>unclassified sequences</taxon>
        <taxon>metagenomes</taxon>
        <taxon>ecological metagenomes</taxon>
    </lineage>
</organism>
<dbReference type="EMBL" id="AUZX01000835">
    <property type="protein sequence ID" value="EQD80236.1"/>
    <property type="molecule type" value="Genomic_DNA"/>
</dbReference>
<feature type="transmembrane region" description="Helical" evidence="1">
    <location>
        <begin position="103"/>
        <end position="124"/>
    </location>
</feature>
<dbReference type="InterPro" id="IPR020846">
    <property type="entry name" value="MFS_dom"/>
</dbReference>
<keyword evidence="1" id="KW-1133">Transmembrane helix</keyword>
<dbReference type="PROSITE" id="PS50850">
    <property type="entry name" value="MFS"/>
    <property type="match status" value="1"/>
</dbReference>
<feature type="domain" description="Major facilitator superfamily (MFS) profile" evidence="2">
    <location>
        <begin position="71"/>
        <end position="257"/>
    </location>
</feature>
<dbReference type="Pfam" id="PF07690">
    <property type="entry name" value="MFS_1"/>
    <property type="match status" value="1"/>
</dbReference>
<feature type="transmembrane region" description="Helical" evidence="1">
    <location>
        <begin position="34"/>
        <end position="53"/>
    </location>
</feature>
<dbReference type="PANTHER" id="PTHR23527:SF1">
    <property type="entry name" value="BLL3282 PROTEIN"/>
    <property type="match status" value="1"/>
</dbReference>
<feature type="transmembrane region" description="Helical" evidence="1">
    <location>
        <begin position="161"/>
        <end position="186"/>
    </location>
</feature>
<dbReference type="Gene3D" id="1.20.1250.20">
    <property type="entry name" value="MFS general substrate transporter like domains"/>
    <property type="match status" value="1"/>
</dbReference>
<dbReference type="InterPro" id="IPR036259">
    <property type="entry name" value="MFS_trans_sf"/>
</dbReference>
<feature type="transmembrane region" description="Helical" evidence="1">
    <location>
        <begin position="136"/>
        <end position="155"/>
    </location>
</feature>
<sequence length="257" mass="26377">MGVRQTGVPLGAALAAAFLPQIASRVGPASVFPLLAPELLLLGIFFAALIRPIRRSPHERSQASQASLLPLILPASVGFLLVAGQYDLLAFTIDHLTKSGFPLWIAALSLTSAQLGGAVGRIGFGLISDHIGSRPKAIALSAALGAAGVVVTALLPRETPLASLLLLFFLTGAGAVGWNALVLTWGAERVAPERSGTAIGLLGSAIFLGSATFPPLFGLAVDSMHSYHGAFVMLGAQLALAGLIAWLSARRSVPVPV</sequence>
<name>T1C421_9ZZZZ</name>